<name>A0A0G3I2H6_LIBAF</name>
<sequence length="476" mass="54066">MTPKYDIPWDIKDPTTIHAEVIKEGKYFPLEYGEDFTVDSCKNNLTLLIEYDEVDTIHIFEGEELKYIAQSVKKSNPVPPTRLIDDCKLELNEISPVDTIEKELAEKFNSIKSLIDKVKQDLEEGLKSTATIIQAHSLSLIDKTQTLEEHGIRLTETATKDDISNLKDIFVTPDELQSLLENTITQNQEAIKRLEQEIKDLKNASPSDIASLKKKLENLVTAQEKLKKFEAEVAEQITRLENKTDSIETGAKNLTEVVTALGSKVDNVDVIQLDKDVSFLSAKILELDKATQKIQDLNQKTDTLDGNVKDLNQKTKDTVAQFETINGENKSFEDKISLLKQTINTQKLEIADLKKCLSSFVDLKTLEARIEALQQRIKKESIEALQQRIKKEISGRTAIRCARLQVDRNFGDAPLGTEIQRWQYPSENSSGYLSFSWADGECDALPSAEDKAKRWRVLGRTIGYYGRWHYLQEVID</sequence>
<organism evidence="2 3">
    <name type="scientific">Candidatus Liberibacter africanus PTSAPSY</name>
    <dbReference type="NCBI Taxonomy" id="1277257"/>
    <lineage>
        <taxon>Bacteria</taxon>
        <taxon>Pseudomonadati</taxon>
        <taxon>Pseudomonadota</taxon>
        <taxon>Alphaproteobacteria</taxon>
        <taxon>Hyphomicrobiales</taxon>
        <taxon>Rhizobiaceae</taxon>
        <taxon>Liberibacter</taxon>
    </lineage>
</organism>
<feature type="coiled-coil region" evidence="1">
    <location>
        <begin position="280"/>
        <end position="314"/>
    </location>
</feature>
<dbReference type="STRING" id="1277257.G293_02235"/>
<proteinExistence type="predicted"/>
<reference evidence="2 3" key="1">
    <citation type="journal article" date="2015" name="Genome Announc.">
        <title>Complete Genome Sequence of 'Candidatus Liberibacter africanus,' a Bacterium Associated with Citrus Huanglongbing.</title>
        <authorList>
            <person name="Lin H."/>
            <person name="Pietersen G."/>
            <person name="Han C."/>
            <person name="Read D.A."/>
            <person name="Lou B."/>
            <person name="Gupta G."/>
            <person name="Civerolo E.L."/>
        </authorList>
    </citation>
    <scope>NUCLEOTIDE SEQUENCE [LARGE SCALE GENOMIC DNA]</scope>
    <source>
        <strain evidence="2 3">PTSAPSY</strain>
    </source>
</reference>
<keyword evidence="1" id="KW-0175">Coiled coil</keyword>
<gene>
    <name evidence="2" type="ORF">G293_02235</name>
</gene>
<feature type="coiled-coil region" evidence="1">
    <location>
        <begin position="363"/>
        <end position="390"/>
    </location>
</feature>
<dbReference type="EMBL" id="CP004021">
    <property type="protein sequence ID" value="AKK20079.1"/>
    <property type="molecule type" value="Genomic_DNA"/>
</dbReference>
<dbReference type="Proteomes" id="UP000035503">
    <property type="component" value="Chromosome"/>
</dbReference>
<dbReference type="PATRIC" id="fig|1277257.4.peg.485"/>
<dbReference type="KEGG" id="lau:G293_02235"/>
<keyword evidence="3" id="KW-1185">Reference proteome</keyword>
<evidence type="ECO:0000256" key="1">
    <source>
        <dbReference type="SAM" id="Coils"/>
    </source>
</evidence>
<evidence type="ECO:0000313" key="2">
    <source>
        <dbReference type="EMBL" id="AKK20079.1"/>
    </source>
</evidence>
<protein>
    <submittedName>
        <fullName evidence="2">Uncharacterized protein</fullName>
    </submittedName>
</protein>
<evidence type="ECO:0000313" key="3">
    <source>
        <dbReference type="Proteomes" id="UP000035503"/>
    </source>
</evidence>
<feature type="coiled-coil region" evidence="1">
    <location>
        <begin position="177"/>
        <end position="246"/>
    </location>
</feature>
<accession>A0A0G3I2H6</accession>
<dbReference type="AlphaFoldDB" id="A0A0G3I2H6"/>